<organism evidence="2 3">
    <name type="scientific">Deinococcus rhizophilus</name>
    <dbReference type="NCBI Taxonomy" id="3049544"/>
    <lineage>
        <taxon>Bacteria</taxon>
        <taxon>Thermotogati</taxon>
        <taxon>Deinococcota</taxon>
        <taxon>Deinococci</taxon>
        <taxon>Deinococcales</taxon>
        <taxon>Deinococcaceae</taxon>
        <taxon>Deinococcus</taxon>
    </lineage>
</organism>
<evidence type="ECO:0000313" key="2">
    <source>
        <dbReference type="EMBL" id="MDL2342975.1"/>
    </source>
</evidence>
<feature type="region of interest" description="Disordered" evidence="1">
    <location>
        <begin position="1"/>
        <end position="30"/>
    </location>
</feature>
<reference evidence="2 3" key="1">
    <citation type="submission" date="2023-05" db="EMBL/GenBank/DDBJ databases">
        <authorList>
            <person name="Gao F."/>
        </authorList>
    </citation>
    <scope>NUCLEOTIDE SEQUENCE [LARGE SCALE GENOMIC DNA]</scope>
    <source>
        <strain evidence="2 3">MIMF12</strain>
    </source>
</reference>
<evidence type="ECO:0000313" key="3">
    <source>
        <dbReference type="Proteomes" id="UP001302059"/>
    </source>
</evidence>
<comment type="caution">
    <text evidence="2">The sequence shown here is derived from an EMBL/GenBank/DDBJ whole genome shotgun (WGS) entry which is preliminary data.</text>
</comment>
<sequence length="98" mass="10572">MVFAPYGANTTLPRRTHPAGQFSARRTAGQQRVPRVVGIDAQKARAEAAGVHAAEFALEVGRADVPAPHEPHLPLRVIQQFAERLSDPGVAPQVERFG</sequence>
<dbReference type="EMBL" id="JASNGB010000008">
    <property type="protein sequence ID" value="MDL2342975.1"/>
    <property type="molecule type" value="Genomic_DNA"/>
</dbReference>
<gene>
    <name evidence="2" type="ORF">QOL99_02300</name>
</gene>
<accession>A0ABT7JD56</accession>
<proteinExistence type="predicted"/>
<dbReference type="Proteomes" id="UP001302059">
    <property type="component" value="Unassembled WGS sequence"/>
</dbReference>
<evidence type="ECO:0000256" key="1">
    <source>
        <dbReference type="SAM" id="MobiDB-lite"/>
    </source>
</evidence>
<dbReference type="RefSeq" id="WP_285521003.1">
    <property type="nucleotide sequence ID" value="NZ_JASNGB010000008.1"/>
</dbReference>
<keyword evidence="3" id="KW-1185">Reference proteome</keyword>
<protein>
    <submittedName>
        <fullName evidence="2">Uncharacterized protein</fullName>
    </submittedName>
</protein>
<name>A0ABT7JD56_9DEIO</name>